<evidence type="ECO:0000313" key="3">
    <source>
        <dbReference type="Proteomes" id="UP001205748"/>
    </source>
</evidence>
<comment type="caution">
    <text evidence="2">The sequence shown here is derived from an EMBL/GenBank/DDBJ whole genome shotgun (WGS) entry which is preliminary data.</text>
</comment>
<name>A0AAE3HDN3_9FIRM</name>
<dbReference type="SUPFAM" id="SSF55729">
    <property type="entry name" value="Acyl-CoA N-acyltransferases (Nat)"/>
    <property type="match status" value="1"/>
</dbReference>
<dbReference type="AlphaFoldDB" id="A0AAE3HDN3"/>
<dbReference type="Gene3D" id="3.40.630.30">
    <property type="match status" value="1"/>
</dbReference>
<dbReference type="RefSeq" id="WP_257530089.1">
    <property type="nucleotide sequence ID" value="NZ_JANKAS010000004.1"/>
</dbReference>
<feature type="domain" description="N-acetyltransferase" evidence="1">
    <location>
        <begin position="1"/>
        <end position="167"/>
    </location>
</feature>
<gene>
    <name evidence="2" type="ORF">NSA47_06190</name>
</gene>
<keyword evidence="3" id="KW-1185">Reference proteome</keyword>
<dbReference type="InterPro" id="IPR000182">
    <property type="entry name" value="GNAT_dom"/>
</dbReference>
<dbReference type="PANTHER" id="PTHR43072">
    <property type="entry name" value="N-ACETYLTRANSFERASE"/>
    <property type="match status" value="1"/>
</dbReference>
<reference evidence="2" key="1">
    <citation type="submission" date="2022-07" db="EMBL/GenBank/DDBJ databases">
        <title>Enhanced cultured diversity of the mouse gut microbiota enables custom-made synthetic communities.</title>
        <authorList>
            <person name="Afrizal A."/>
        </authorList>
    </citation>
    <scope>NUCLEOTIDE SEQUENCE</scope>
    <source>
        <strain evidence="2">DSM 28593</strain>
    </source>
</reference>
<dbReference type="Proteomes" id="UP001205748">
    <property type="component" value="Unassembled WGS sequence"/>
</dbReference>
<organism evidence="2 3">
    <name type="scientific">Irregularibacter muris</name>
    <dbReference type="NCBI Taxonomy" id="1796619"/>
    <lineage>
        <taxon>Bacteria</taxon>
        <taxon>Bacillati</taxon>
        <taxon>Bacillota</taxon>
        <taxon>Clostridia</taxon>
        <taxon>Eubacteriales</taxon>
        <taxon>Eubacteriaceae</taxon>
        <taxon>Irregularibacter</taxon>
    </lineage>
</organism>
<dbReference type="InterPro" id="IPR016181">
    <property type="entry name" value="Acyl_CoA_acyltransferase"/>
</dbReference>
<sequence length="167" mass="19551">MNFRKAKKEDISFIMDIIREAQEYFRKKGIDQWQNNYPNIETIKMDMRHDNSYVFVKDNLIVGTVALTFDREKSYENIVQGSWKSAQDYGAIHRIAVAHECRGMGISSIIIEDIEKICLNRGIHSIRVDTHKDNTPMQKLLEKNKFQYCGIIYLEDGGERLAFEKIL</sequence>
<dbReference type="PROSITE" id="PS51186">
    <property type="entry name" value="GNAT"/>
    <property type="match status" value="1"/>
</dbReference>
<dbReference type="PANTHER" id="PTHR43072:SF60">
    <property type="entry name" value="L-2,4-DIAMINOBUTYRIC ACID ACETYLTRANSFERASE"/>
    <property type="match status" value="1"/>
</dbReference>
<evidence type="ECO:0000259" key="1">
    <source>
        <dbReference type="PROSITE" id="PS51186"/>
    </source>
</evidence>
<dbReference type="GO" id="GO:0016747">
    <property type="term" value="F:acyltransferase activity, transferring groups other than amino-acyl groups"/>
    <property type="evidence" value="ECO:0007669"/>
    <property type="project" value="InterPro"/>
</dbReference>
<dbReference type="Pfam" id="PF00583">
    <property type="entry name" value="Acetyltransf_1"/>
    <property type="match status" value="1"/>
</dbReference>
<protein>
    <submittedName>
        <fullName evidence="2">GNAT family N-acetyltransferase</fullName>
    </submittedName>
</protein>
<accession>A0AAE3HDN3</accession>
<proteinExistence type="predicted"/>
<evidence type="ECO:0000313" key="2">
    <source>
        <dbReference type="EMBL" id="MCR1898581.1"/>
    </source>
</evidence>
<dbReference type="EMBL" id="JANKAS010000004">
    <property type="protein sequence ID" value="MCR1898581.1"/>
    <property type="molecule type" value="Genomic_DNA"/>
</dbReference>